<reference evidence="3 4" key="1">
    <citation type="submission" date="2020-08" db="EMBL/GenBank/DDBJ databases">
        <title>Functional genomics of gut bacteria from endangered species of beetles.</title>
        <authorList>
            <person name="Carlos-Shanley C."/>
        </authorList>
    </citation>
    <scope>NUCLEOTIDE SEQUENCE [LARGE SCALE GENOMIC DNA]</scope>
    <source>
        <strain evidence="3 4">S00070</strain>
    </source>
</reference>
<comment type="caution">
    <text evidence="3">The sequence shown here is derived from an EMBL/GenBank/DDBJ whole genome shotgun (WGS) entry which is preliminary data.</text>
</comment>
<organism evidence="3 4">
    <name type="scientific">Arcicella rosea</name>
    <dbReference type="NCBI Taxonomy" id="502909"/>
    <lineage>
        <taxon>Bacteria</taxon>
        <taxon>Pseudomonadati</taxon>
        <taxon>Bacteroidota</taxon>
        <taxon>Cytophagia</taxon>
        <taxon>Cytophagales</taxon>
        <taxon>Flectobacillaceae</taxon>
        <taxon>Arcicella</taxon>
    </lineage>
</organism>
<sequence length="357" mass="41168">MRIFKTLLSLLAFSLLAQSIVAQTKAREIWSVEKANAWYKTKGWLRGSDFIPSTAINQLEMWQAESFDPVTIDRELGYAESIGMNSMRVYLHHLAWEVDPKGFKNRVNQYLKIADKHHISTLFVLFDDCWNPTYSVGKQPDPKPGVHNSGWVRDPGELIFTEPQVIEKLEAYVKDILASFKNDKRIVLWDLYNEPGNSGYGNRSMPLVEKVFVWGREANPSQPLSAGVWDWKLKELSDFQIKNSDVTTYHNYGDTENHTKDIEKLKSLSQRPLLCTEYMARSRNSLFSNIMPILKKENIAAYNWGLVAGKTNTIYAWDKPMPNGNEPELWFHDIFRPDGTPYKQDEVQVIKDLTGKK</sequence>
<proteinExistence type="predicted"/>
<evidence type="ECO:0000313" key="3">
    <source>
        <dbReference type="EMBL" id="MBB6003600.1"/>
    </source>
</evidence>
<dbReference type="Gene3D" id="3.20.20.80">
    <property type="entry name" value="Glycosidases"/>
    <property type="match status" value="1"/>
</dbReference>
<dbReference type="InterPro" id="IPR006103">
    <property type="entry name" value="Glyco_hydro_2_cat"/>
</dbReference>
<dbReference type="EMBL" id="JACHKT010000014">
    <property type="protein sequence ID" value="MBB6003600.1"/>
    <property type="molecule type" value="Genomic_DNA"/>
</dbReference>
<feature type="domain" description="Glycoside hydrolase family 2 catalytic" evidence="2">
    <location>
        <begin position="162"/>
        <end position="286"/>
    </location>
</feature>
<dbReference type="AlphaFoldDB" id="A0A841ETI9"/>
<keyword evidence="4" id="KW-1185">Reference proteome</keyword>
<dbReference type="GO" id="GO:0005975">
    <property type="term" value="P:carbohydrate metabolic process"/>
    <property type="evidence" value="ECO:0007669"/>
    <property type="project" value="InterPro"/>
</dbReference>
<feature type="chain" id="PRO_5032416232" description="Glycoside hydrolase family 2 catalytic domain-containing protein" evidence="1">
    <location>
        <begin position="23"/>
        <end position="357"/>
    </location>
</feature>
<dbReference type="RefSeq" id="WP_184134135.1">
    <property type="nucleotide sequence ID" value="NZ_JACHKT010000014.1"/>
</dbReference>
<dbReference type="InterPro" id="IPR017853">
    <property type="entry name" value="GH"/>
</dbReference>
<keyword evidence="1" id="KW-0732">Signal</keyword>
<dbReference type="Pfam" id="PF02836">
    <property type="entry name" value="Glyco_hydro_2_C"/>
    <property type="match status" value="1"/>
</dbReference>
<evidence type="ECO:0000259" key="2">
    <source>
        <dbReference type="Pfam" id="PF02836"/>
    </source>
</evidence>
<dbReference type="SUPFAM" id="SSF51445">
    <property type="entry name" value="(Trans)glycosidases"/>
    <property type="match status" value="1"/>
</dbReference>
<dbReference type="Proteomes" id="UP000524404">
    <property type="component" value="Unassembled WGS sequence"/>
</dbReference>
<accession>A0A841ETI9</accession>
<gene>
    <name evidence="3" type="ORF">HNP25_002258</name>
</gene>
<evidence type="ECO:0000256" key="1">
    <source>
        <dbReference type="SAM" id="SignalP"/>
    </source>
</evidence>
<protein>
    <recommendedName>
        <fullName evidence="2">Glycoside hydrolase family 2 catalytic domain-containing protein</fullName>
    </recommendedName>
</protein>
<name>A0A841ETI9_9BACT</name>
<evidence type="ECO:0000313" key="4">
    <source>
        <dbReference type="Proteomes" id="UP000524404"/>
    </source>
</evidence>
<dbReference type="GO" id="GO:0004553">
    <property type="term" value="F:hydrolase activity, hydrolyzing O-glycosyl compounds"/>
    <property type="evidence" value="ECO:0007669"/>
    <property type="project" value="InterPro"/>
</dbReference>
<feature type="signal peptide" evidence="1">
    <location>
        <begin position="1"/>
        <end position="22"/>
    </location>
</feature>